<protein>
    <submittedName>
        <fullName evidence="7">Y-family DNA polymerase</fullName>
    </submittedName>
</protein>
<dbReference type="RefSeq" id="WP_103661399.1">
    <property type="nucleotide sequence ID" value="NZ_ML136888.1"/>
</dbReference>
<dbReference type="InterPro" id="IPR017961">
    <property type="entry name" value="DNA_pol_Y-fam_little_finger"/>
</dbReference>
<dbReference type="InterPro" id="IPR043128">
    <property type="entry name" value="Rev_trsase/Diguanyl_cyclase"/>
</dbReference>
<dbReference type="InterPro" id="IPR050116">
    <property type="entry name" value="DNA_polymerase-Y"/>
</dbReference>
<dbReference type="InterPro" id="IPR001126">
    <property type="entry name" value="UmuC"/>
</dbReference>
<evidence type="ECO:0000256" key="4">
    <source>
        <dbReference type="ARBA" id="ARBA00022705"/>
    </source>
</evidence>
<dbReference type="GO" id="GO:0003887">
    <property type="term" value="F:DNA-directed DNA polymerase activity"/>
    <property type="evidence" value="ECO:0007669"/>
    <property type="project" value="UniProtKB-KW"/>
</dbReference>
<dbReference type="Pfam" id="PF11799">
    <property type="entry name" value="IMS_C"/>
    <property type="match status" value="1"/>
</dbReference>
<dbReference type="Gene3D" id="3.30.1490.100">
    <property type="entry name" value="DNA polymerase, Y-family, little finger domain"/>
    <property type="match status" value="1"/>
</dbReference>
<evidence type="ECO:0000313" key="7">
    <source>
        <dbReference type="EMBL" id="RVU70395.1"/>
    </source>
</evidence>
<comment type="caution">
    <text evidence="7">The sequence shown here is derived from an EMBL/GenBank/DDBJ whole genome shotgun (WGS) entry which is preliminary data.</text>
</comment>
<keyword evidence="4" id="KW-0235">DNA replication</keyword>
<dbReference type="PANTHER" id="PTHR11076:SF35">
    <property type="entry name" value="DNA REPAIR PROTEIN HOMOLOG YOBH"/>
    <property type="match status" value="1"/>
</dbReference>
<dbReference type="EMBL" id="RXIA01000020">
    <property type="protein sequence ID" value="RVU70395.1"/>
    <property type="molecule type" value="Genomic_DNA"/>
</dbReference>
<keyword evidence="8" id="KW-1185">Reference proteome</keyword>
<dbReference type="PANTHER" id="PTHR11076">
    <property type="entry name" value="DNA REPAIR POLYMERASE UMUC / TRANSFERASE FAMILY MEMBER"/>
    <property type="match status" value="1"/>
</dbReference>
<dbReference type="GO" id="GO:0006281">
    <property type="term" value="P:DNA repair"/>
    <property type="evidence" value="ECO:0007669"/>
    <property type="project" value="InterPro"/>
</dbReference>
<dbReference type="CDD" id="cd01700">
    <property type="entry name" value="PolY_Pol_V_umuC"/>
    <property type="match status" value="1"/>
</dbReference>
<feature type="domain" description="UmuC" evidence="6">
    <location>
        <begin position="12"/>
        <end position="208"/>
    </location>
</feature>
<proteinExistence type="inferred from homology"/>
<accession>A0A437SU01</accession>
<evidence type="ECO:0000256" key="1">
    <source>
        <dbReference type="ARBA" id="ARBA00010945"/>
    </source>
</evidence>
<evidence type="ECO:0000256" key="2">
    <source>
        <dbReference type="ARBA" id="ARBA00022457"/>
    </source>
</evidence>
<dbReference type="Gene3D" id="3.40.1170.60">
    <property type="match status" value="1"/>
</dbReference>
<dbReference type="InterPro" id="IPR036775">
    <property type="entry name" value="DNA_pol_Y-fam_lit_finger_sf"/>
</dbReference>
<keyword evidence="5" id="KW-0808">Transferase</keyword>
<dbReference type="GO" id="GO:0005829">
    <property type="term" value="C:cytosol"/>
    <property type="evidence" value="ECO:0007669"/>
    <property type="project" value="TreeGrafter"/>
</dbReference>
<dbReference type="GO" id="GO:0006260">
    <property type="term" value="P:DNA replication"/>
    <property type="evidence" value="ECO:0007669"/>
    <property type="project" value="UniProtKB-KW"/>
</dbReference>
<name>A0A437SU01_9LACO</name>
<keyword evidence="2" id="KW-0515">Mutator protein</keyword>
<gene>
    <name evidence="7" type="ORF">EJK17_07725</name>
</gene>
<keyword evidence="5" id="KW-0239">DNA-directed DNA polymerase</keyword>
<dbReference type="SUPFAM" id="SSF56672">
    <property type="entry name" value="DNA/RNA polymerases"/>
    <property type="match status" value="1"/>
</dbReference>
<dbReference type="InterPro" id="IPR043502">
    <property type="entry name" value="DNA/RNA_pol_sf"/>
</dbReference>
<dbReference type="GO" id="GO:0042276">
    <property type="term" value="P:error-prone translesion synthesis"/>
    <property type="evidence" value="ECO:0007669"/>
    <property type="project" value="TreeGrafter"/>
</dbReference>
<dbReference type="PROSITE" id="PS50173">
    <property type="entry name" value="UMUC"/>
    <property type="match status" value="1"/>
</dbReference>
<dbReference type="GO" id="GO:0009432">
    <property type="term" value="P:SOS response"/>
    <property type="evidence" value="ECO:0007669"/>
    <property type="project" value="TreeGrafter"/>
</dbReference>
<dbReference type="Pfam" id="PF00817">
    <property type="entry name" value="IMS"/>
    <property type="match status" value="1"/>
</dbReference>
<dbReference type="Gene3D" id="3.30.70.270">
    <property type="match status" value="1"/>
</dbReference>
<dbReference type="GO" id="GO:0003684">
    <property type="term" value="F:damaged DNA binding"/>
    <property type="evidence" value="ECO:0007669"/>
    <property type="project" value="InterPro"/>
</dbReference>
<reference evidence="7 8" key="1">
    <citation type="submission" date="2018-12" db="EMBL/GenBank/DDBJ databases">
        <authorList>
            <person name="Meng J."/>
        </authorList>
    </citation>
    <scope>NUCLEOTIDE SEQUENCE [LARGE SCALE GENOMIC DNA]</scope>
    <source>
        <strain evidence="7 8">HT111-2</strain>
    </source>
</reference>
<dbReference type="SUPFAM" id="SSF100879">
    <property type="entry name" value="Lesion bypass DNA polymerase (Y-family), little finger domain"/>
    <property type="match status" value="1"/>
</dbReference>
<dbReference type="AlphaFoldDB" id="A0A437SU01"/>
<dbReference type="Gene3D" id="1.10.150.20">
    <property type="entry name" value="5' to 3' exonuclease, C-terminal subdomain"/>
    <property type="match status" value="1"/>
</dbReference>
<evidence type="ECO:0000313" key="8">
    <source>
        <dbReference type="Proteomes" id="UP000288291"/>
    </source>
</evidence>
<dbReference type="Proteomes" id="UP000288291">
    <property type="component" value="Unassembled WGS sequence"/>
</dbReference>
<sequence length="439" mass="50262">MYDYKYEPHRIIFMIDNKSFFASCEALRLGLNPMTTCLAVISRQEGGNWGSGLIMAASPLAKKKYGLHNVMRARDLPSKREAPDLMLVDPHMNLYIKRSMQVLDIFRKYAADEDIHMYSIDEGMIDMTKSWRLFGDDPYYVARKMQKDIHDTLGLYTTCGIGENPILAKLAMDNSAKHKKSMIAFWHYIDVPDTIWNIPKLEDVWGINTRTANHLRRIGINNMYDLAHTDPAILKREFGVIGEQLFAESWGVDRSIISHKYHPKAKSYGNSQVLQRDYFDQRQIEIVIREIGEQVAARIRAHNLRTGCVNLFIGYAYGEIDYGDHRGGFSVQQKITPSNVSHDLVQILLYLFRKNWQGQAVRCIGVNYSKLSPDYSLQLNILEDPDLQLKRYKLDHVVDQVRKKYGFSALVKASSLMRGATAIQRSNLVGGHNGGNAYE</sequence>
<evidence type="ECO:0000256" key="3">
    <source>
        <dbReference type="ARBA" id="ARBA00022695"/>
    </source>
</evidence>
<organism evidence="7 8">
    <name type="scientific">Lactobacillus xujianguonis</name>
    <dbReference type="NCBI Taxonomy" id="2495899"/>
    <lineage>
        <taxon>Bacteria</taxon>
        <taxon>Bacillati</taxon>
        <taxon>Bacillota</taxon>
        <taxon>Bacilli</taxon>
        <taxon>Lactobacillales</taxon>
        <taxon>Lactobacillaceae</taxon>
        <taxon>Lactobacillus</taxon>
    </lineage>
</organism>
<comment type="similarity">
    <text evidence="1">Belongs to the DNA polymerase type-Y family.</text>
</comment>
<evidence type="ECO:0000259" key="6">
    <source>
        <dbReference type="PROSITE" id="PS50173"/>
    </source>
</evidence>
<keyword evidence="3" id="KW-0548">Nucleotidyltransferase</keyword>
<evidence type="ECO:0000256" key="5">
    <source>
        <dbReference type="ARBA" id="ARBA00022932"/>
    </source>
</evidence>